<keyword evidence="3" id="KW-1185">Reference proteome</keyword>
<comment type="caution">
    <text evidence="2">The sequence shown here is derived from an EMBL/GenBank/DDBJ whole genome shotgun (WGS) entry which is preliminary data.</text>
</comment>
<gene>
    <name evidence="2" type="ORF">SKAU_G00374010</name>
</gene>
<accession>A0A9Q1EGN6</accession>
<dbReference type="EMBL" id="JAINUF010000018">
    <property type="protein sequence ID" value="KAJ8338435.1"/>
    <property type="molecule type" value="Genomic_DNA"/>
</dbReference>
<proteinExistence type="predicted"/>
<feature type="region of interest" description="Disordered" evidence="1">
    <location>
        <begin position="87"/>
        <end position="112"/>
    </location>
</feature>
<name>A0A9Q1EGN6_SYNKA</name>
<reference evidence="2" key="1">
    <citation type="journal article" date="2023" name="Science">
        <title>Genome structures resolve the early diversification of teleost fishes.</title>
        <authorList>
            <person name="Parey E."/>
            <person name="Louis A."/>
            <person name="Montfort J."/>
            <person name="Bouchez O."/>
            <person name="Roques C."/>
            <person name="Iampietro C."/>
            <person name="Lluch J."/>
            <person name="Castinel A."/>
            <person name="Donnadieu C."/>
            <person name="Desvignes T."/>
            <person name="Floi Bucao C."/>
            <person name="Jouanno E."/>
            <person name="Wen M."/>
            <person name="Mejri S."/>
            <person name="Dirks R."/>
            <person name="Jansen H."/>
            <person name="Henkel C."/>
            <person name="Chen W.J."/>
            <person name="Zahm M."/>
            <person name="Cabau C."/>
            <person name="Klopp C."/>
            <person name="Thompson A.W."/>
            <person name="Robinson-Rechavi M."/>
            <person name="Braasch I."/>
            <person name="Lecointre G."/>
            <person name="Bobe J."/>
            <person name="Postlethwait J.H."/>
            <person name="Berthelot C."/>
            <person name="Roest Crollius H."/>
            <person name="Guiguen Y."/>
        </authorList>
    </citation>
    <scope>NUCLEOTIDE SEQUENCE</scope>
    <source>
        <strain evidence="2">WJC10195</strain>
    </source>
</reference>
<evidence type="ECO:0000256" key="1">
    <source>
        <dbReference type="SAM" id="MobiDB-lite"/>
    </source>
</evidence>
<dbReference type="Proteomes" id="UP001152622">
    <property type="component" value="Chromosome 18"/>
</dbReference>
<organism evidence="2 3">
    <name type="scientific">Synaphobranchus kaupii</name>
    <name type="common">Kaup's arrowtooth eel</name>
    <dbReference type="NCBI Taxonomy" id="118154"/>
    <lineage>
        <taxon>Eukaryota</taxon>
        <taxon>Metazoa</taxon>
        <taxon>Chordata</taxon>
        <taxon>Craniata</taxon>
        <taxon>Vertebrata</taxon>
        <taxon>Euteleostomi</taxon>
        <taxon>Actinopterygii</taxon>
        <taxon>Neopterygii</taxon>
        <taxon>Teleostei</taxon>
        <taxon>Anguilliformes</taxon>
        <taxon>Synaphobranchidae</taxon>
        <taxon>Synaphobranchus</taxon>
    </lineage>
</organism>
<protein>
    <submittedName>
        <fullName evidence="2">Uncharacterized protein</fullName>
    </submittedName>
</protein>
<evidence type="ECO:0000313" key="2">
    <source>
        <dbReference type="EMBL" id="KAJ8338435.1"/>
    </source>
</evidence>
<evidence type="ECO:0000313" key="3">
    <source>
        <dbReference type="Proteomes" id="UP001152622"/>
    </source>
</evidence>
<dbReference type="AlphaFoldDB" id="A0A9Q1EGN6"/>
<sequence length="131" mass="14549">MPNSSNAWLSGRVHKGTSCLTFCRVRSINIQHGDGAQGAGTDPVVSKLCFRAEEVKLRQVLKCPLQQASIGEGRCCLTAQPHGTRVRRPCQRASSGHQVRQAAEPAPSRHRPGLQVRRDRNYPFNLLMYDN</sequence>